<dbReference type="SUPFAM" id="SSF58014">
    <property type="entry name" value="Coiled-coil domain of nucleotide exchange factor GrpE"/>
    <property type="match status" value="1"/>
</dbReference>
<protein>
    <recommendedName>
        <fullName evidence="3 4">Protein GrpE</fullName>
    </recommendedName>
    <alternativeName>
        <fullName evidence="3">HSP-70 cofactor</fullName>
    </alternativeName>
</protein>
<dbReference type="Gene3D" id="3.90.20.20">
    <property type="match status" value="1"/>
</dbReference>
<sequence length="194" mass="21464">MTESQDEPVIRDSRRIDPETGELRTPPASEVEEEESAALAGEVVDETAEQPADGRLAEQLDERTADLKRLQAEYVNYRKRVERDRVAVREQAIGGVLTDLLPILDSLDKAREHDELVGAFKSVGEALETTLGKLGLERFGEVGEPFDPNVHEALTHVPSPDVTEDSILEVYQPGYRIGERVVRPARVVVAGPQD</sequence>
<dbReference type="PANTHER" id="PTHR21237:SF23">
    <property type="entry name" value="GRPE PROTEIN HOMOLOG, MITOCHONDRIAL"/>
    <property type="match status" value="1"/>
</dbReference>
<dbReference type="CDD" id="cd00446">
    <property type="entry name" value="GrpE"/>
    <property type="match status" value="1"/>
</dbReference>
<keyword evidence="9" id="KW-1185">Reference proteome</keyword>
<dbReference type="EMBL" id="BAAATZ010000016">
    <property type="protein sequence ID" value="GAA2729700.1"/>
    <property type="molecule type" value="Genomic_DNA"/>
</dbReference>
<evidence type="ECO:0000256" key="3">
    <source>
        <dbReference type="HAMAP-Rule" id="MF_01151"/>
    </source>
</evidence>
<dbReference type="PANTHER" id="PTHR21237">
    <property type="entry name" value="GRPE PROTEIN"/>
    <property type="match status" value="1"/>
</dbReference>
<feature type="coiled-coil region" evidence="6">
    <location>
        <begin position="60"/>
        <end position="87"/>
    </location>
</feature>
<keyword evidence="6" id="KW-0175">Coiled coil</keyword>
<evidence type="ECO:0000256" key="5">
    <source>
        <dbReference type="RuleBase" id="RU004478"/>
    </source>
</evidence>
<dbReference type="PRINTS" id="PR00773">
    <property type="entry name" value="GRPEPROTEIN"/>
</dbReference>
<evidence type="ECO:0000313" key="9">
    <source>
        <dbReference type="Proteomes" id="UP001501842"/>
    </source>
</evidence>
<dbReference type="RefSeq" id="WP_344452143.1">
    <property type="nucleotide sequence ID" value="NZ_BAAATZ010000016.1"/>
</dbReference>
<dbReference type="Pfam" id="PF01025">
    <property type="entry name" value="GrpE"/>
    <property type="match status" value="1"/>
</dbReference>
<evidence type="ECO:0000256" key="2">
    <source>
        <dbReference type="ARBA" id="ARBA00023186"/>
    </source>
</evidence>
<keyword evidence="3 4" id="KW-0346">Stress response</keyword>
<dbReference type="PROSITE" id="PS01071">
    <property type="entry name" value="GRPE"/>
    <property type="match status" value="1"/>
</dbReference>
<evidence type="ECO:0000313" key="8">
    <source>
        <dbReference type="EMBL" id="GAA2729700.1"/>
    </source>
</evidence>
<dbReference type="InterPro" id="IPR009012">
    <property type="entry name" value="GrpE_head"/>
</dbReference>
<comment type="similarity">
    <text evidence="1 3 5">Belongs to the GrpE family.</text>
</comment>
<comment type="function">
    <text evidence="3 4">Participates actively in the response to hyperosmotic and heat shock by preventing the aggregation of stress-denatured proteins, in association with DnaK and GrpE. It is the nucleotide exchange factor for DnaK and may function as a thermosensor. Unfolded proteins bind initially to DnaJ; upon interaction with the DnaJ-bound protein, DnaK hydrolyzes its bound ATP, resulting in the formation of a stable complex. GrpE releases ADP from DnaK; ATP binding to DnaK triggers the release of the substrate protein, thus completing the reaction cycle. Several rounds of ATP-dependent interactions between DnaJ, DnaK and GrpE are required for fully efficient folding.</text>
</comment>
<accession>A0ABN3UCI4</accession>
<feature type="compositionally biased region" description="Basic and acidic residues" evidence="7">
    <location>
        <begin position="8"/>
        <end position="22"/>
    </location>
</feature>
<evidence type="ECO:0000256" key="7">
    <source>
        <dbReference type="SAM" id="MobiDB-lite"/>
    </source>
</evidence>
<comment type="subcellular location">
    <subcellularLocation>
        <location evidence="3">Cytoplasm</location>
    </subcellularLocation>
</comment>
<dbReference type="InterPro" id="IPR013805">
    <property type="entry name" value="GrpE_CC"/>
</dbReference>
<organism evidence="8 9">
    <name type="scientific">Actinocorallia aurantiaca</name>
    <dbReference type="NCBI Taxonomy" id="46204"/>
    <lineage>
        <taxon>Bacteria</taxon>
        <taxon>Bacillati</taxon>
        <taxon>Actinomycetota</taxon>
        <taxon>Actinomycetes</taxon>
        <taxon>Streptosporangiales</taxon>
        <taxon>Thermomonosporaceae</taxon>
        <taxon>Actinocorallia</taxon>
    </lineage>
</organism>
<dbReference type="InterPro" id="IPR000740">
    <property type="entry name" value="GrpE"/>
</dbReference>
<reference evidence="8 9" key="1">
    <citation type="journal article" date="2019" name="Int. J. Syst. Evol. Microbiol.">
        <title>The Global Catalogue of Microorganisms (GCM) 10K type strain sequencing project: providing services to taxonomists for standard genome sequencing and annotation.</title>
        <authorList>
            <consortium name="The Broad Institute Genomics Platform"/>
            <consortium name="The Broad Institute Genome Sequencing Center for Infectious Disease"/>
            <person name="Wu L."/>
            <person name="Ma J."/>
        </authorList>
    </citation>
    <scope>NUCLEOTIDE SEQUENCE [LARGE SCALE GENOMIC DNA]</scope>
    <source>
        <strain evidence="8 9">JCM 8201</strain>
    </source>
</reference>
<feature type="region of interest" description="Disordered" evidence="7">
    <location>
        <begin position="1"/>
        <end position="59"/>
    </location>
</feature>
<keyword evidence="2 3" id="KW-0143">Chaperone</keyword>
<proteinExistence type="inferred from homology"/>
<dbReference type="Proteomes" id="UP001501842">
    <property type="component" value="Unassembled WGS sequence"/>
</dbReference>
<evidence type="ECO:0000256" key="6">
    <source>
        <dbReference type="SAM" id="Coils"/>
    </source>
</evidence>
<dbReference type="HAMAP" id="MF_01151">
    <property type="entry name" value="GrpE"/>
    <property type="match status" value="1"/>
</dbReference>
<dbReference type="SUPFAM" id="SSF51064">
    <property type="entry name" value="Head domain of nucleotide exchange factor GrpE"/>
    <property type="match status" value="1"/>
</dbReference>
<gene>
    <name evidence="3" type="primary">grpE</name>
    <name evidence="8" type="ORF">GCM10010439_40790</name>
</gene>
<name>A0ABN3UCI4_9ACTN</name>
<evidence type="ECO:0000256" key="1">
    <source>
        <dbReference type="ARBA" id="ARBA00009054"/>
    </source>
</evidence>
<comment type="caution">
    <text evidence="8">The sequence shown here is derived from an EMBL/GenBank/DDBJ whole genome shotgun (WGS) entry which is preliminary data.</text>
</comment>
<comment type="subunit">
    <text evidence="3">Homodimer.</text>
</comment>
<evidence type="ECO:0000256" key="4">
    <source>
        <dbReference type="RuleBase" id="RU000639"/>
    </source>
</evidence>
<dbReference type="Gene3D" id="2.30.22.10">
    <property type="entry name" value="Head domain of nucleotide exchange factor GrpE"/>
    <property type="match status" value="1"/>
</dbReference>
<keyword evidence="3" id="KW-0963">Cytoplasm</keyword>